<keyword evidence="2" id="KW-1185">Reference proteome</keyword>
<name>A0ABV6S040_9GAMM</name>
<accession>A0ABV6S040</accession>
<comment type="caution">
    <text evidence="1">The sequence shown here is derived from an EMBL/GenBank/DDBJ whole genome shotgun (WGS) entry which is preliminary data.</text>
</comment>
<evidence type="ECO:0000313" key="2">
    <source>
        <dbReference type="Proteomes" id="UP001589896"/>
    </source>
</evidence>
<protein>
    <recommendedName>
        <fullName evidence="3">DUF1570 domain-containing protein</fullName>
    </recommendedName>
</protein>
<dbReference type="EMBL" id="JBHLTG010000015">
    <property type="protein sequence ID" value="MFC0682601.1"/>
    <property type="molecule type" value="Genomic_DNA"/>
</dbReference>
<evidence type="ECO:0008006" key="3">
    <source>
        <dbReference type="Google" id="ProtNLM"/>
    </source>
</evidence>
<reference evidence="1 2" key="1">
    <citation type="submission" date="2024-09" db="EMBL/GenBank/DDBJ databases">
        <authorList>
            <person name="Sun Q."/>
            <person name="Mori K."/>
        </authorList>
    </citation>
    <scope>NUCLEOTIDE SEQUENCE [LARGE SCALE GENOMIC DNA]</scope>
    <source>
        <strain evidence="1 2">KCTC 23076</strain>
    </source>
</reference>
<gene>
    <name evidence="1" type="ORF">ACFFGH_32635</name>
</gene>
<dbReference type="Proteomes" id="UP001589896">
    <property type="component" value="Unassembled WGS sequence"/>
</dbReference>
<proteinExistence type="predicted"/>
<sequence length="336" mass="38486">MTMLSRLKTMWAGDKPEPTPVRVQRPPVEMRWIADVSWPIPDWQAMAQAQQSDWTERTLDDYWTGGAYRWLEQMGRQWEPHLPVYESEHFLLLSGGSRRECEVTLAFCERSRRRILQFLPGIASRQGHGKHVLITFGDQDDYYDYVSNYYPSGEFAMSSGMFIDAGYGHFLTQEGLRYEEIEPVIAHELAHCLVRHLPLPAWLNEGIAVNTEHHFFPALAHPHAQQYFPHEMTAKHAAFWNRDTIQEFWSGKSFVRPDDGCMLSYDLAAKITKLAAGDFNAFRRFVLRAEGANAGAAAEGELGFPLRNLIEAVLGEGPWDPNPETWQEGIERGQFA</sequence>
<dbReference type="RefSeq" id="WP_386676760.1">
    <property type="nucleotide sequence ID" value="NZ_JBHLTG010000015.1"/>
</dbReference>
<evidence type="ECO:0000313" key="1">
    <source>
        <dbReference type="EMBL" id="MFC0682601.1"/>
    </source>
</evidence>
<organism evidence="1 2">
    <name type="scientific">Lysobacter korlensis</name>
    <dbReference type="NCBI Taxonomy" id="553636"/>
    <lineage>
        <taxon>Bacteria</taxon>
        <taxon>Pseudomonadati</taxon>
        <taxon>Pseudomonadota</taxon>
        <taxon>Gammaproteobacteria</taxon>
        <taxon>Lysobacterales</taxon>
        <taxon>Lysobacteraceae</taxon>
        <taxon>Lysobacter</taxon>
    </lineage>
</organism>